<evidence type="ECO:0000313" key="3">
    <source>
        <dbReference type="EMBL" id="AEF85482.1"/>
    </source>
</evidence>
<organism evidence="3 4">
    <name type="scientific">Treponema primitia (strain ATCC BAA-887 / DSM 12427 / ZAS-2)</name>
    <dbReference type="NCBI Taxonomy" id="545694"/>
    <lineage>
        <taxon>Bacteria</taxon>
        <taxon>Pseudomonadati</taxon>
        <taxon>Spirochaetota</taxon>
        <taxon>Spirochaetia</taxon>
        <taxon>Spirochaetales</taxon>
        <taxon>Treponemataceae</taxon>
        <taxon>Treponema</taxon>
    </lineage>
</organism>
<dbReference type="STRING" id="545694.TREPR_1624"/>
<evidence type="ECO:0000256" key="1">
    <source>
        <dbReference type="SAM" id="MobiDB-lite"/>
    </source>
</evidence>
<reference evidence="4" key="1">
    <citation type="submission" date="2009-12" db="EMBL/GenBank/DDBJ databases">
        <title>Complete sequence of Treponema primitia strain ZAS-2.</title>
        <authorList>
            <person name="Tetu S.G."/>
            <person name="Matson E."/>
            <person name="Ren Q."/>
            <person name="Seshadri R."/>
            <person name="Elbourne L."/>
            <person name="Hassan K.A."/>
            <person name="Durkin A."/>
            <person name="Radune D."/>
            <person name="Mohamoud Y."/>
            <person name="Shay R."/>
            <person name="Jin S."/>
            <person name="Zhang X."/>
            <person name="Lucey K."/>
            <person name="Ballor N.R."/>
            <person name="Ottesen E."/>
            <person name="Rosenthal R."/>
            <person name="Allen A."/>
            <person name="Leadbetter J.R."/>
            <person name="Paulsen I.T."/>
        </authorList>
    </citation>
    <scope>NUCLEOTIDE SEQUENCE [LARGE SCALE GENOMIC DNA]</scope>
    <source>
        <strain evidence="4">ATCC BAA-887 / DSM 12427 / ZAS-2</strain>
    </source>
</reference>
<accession>F5YNR9</accession>
<protein>
    <recommendedName>
        <fullName evidence="5">Lipoprotein</fullName>
    </recommendedName>
</protein>
<dbReference type="Proteomes" id="UP000009223">
    <property type="component" value="Chromosome"/>
</dbReference>
<name>F5YNR9_TREPZ</name>
<dbReference type="EMBL" id="CP001843">
    <property type="protein sequence ID" value="AEF85482.1"/>
    <property type="molecule type" value="Genomic_DNA"/>
</dbReference>
<reference evidence="3 4" key="2">
    <citation type="journal article" date="2011" name="ISME J.">
        <title>RNA-seq reveals cooperative metabolic interactions between two termite-gut spirochete species in co-culture.</title>
        <authorList>
            <person name="Rosenthal A.Z."/>
            <person name="Matson E.G."/>
            <person name="Eldar A."/>
            <person name="Leadbetter J.R."/>
        </authorList>
    </citation>
    <scope>NUCLEOTIDE SEQUENCE [LARGE SCALE GENOMIC DNA]</scope>
    <source>
        <strain evidence="4">ATCC BAA-887 / DSM 12427 / ZAS-2</strain>
    </source>
</reference>
<keyword evidence="2" id="KW-0732">Signal</keyword>
<feature type="chain" id="PRO_5003335376" description="Lipoprotein" evidence="2">
    <location>
        <begin position="24"/>
        <end position="182"/>
    </location>
</feature>
<keyword evidence="4" id="KW-1185">Reference proteome</keyword>
<evidence type="ECO:0008006" key="5">
    <source>
        <dbReference type="Google" id="ProtNLM"/>
    </source>
</evidence>
<dbReference type="HOGENOM" id="CLU_1481351_0_0_12"/>
<dbReference type="eggNOG" id="ENOG5034707">
    <property type="taxonomic scope" value="Bacteria"/>
</dbReference>
<proteinExistence type="predicted"/>
<evidence type="ECO:0000313" key="4">
    <source>
        <dbReference type="Proteomes" id="UP000009223"/>
    </source>
</evidence>
<evidence type="ECO:0000256" key="2">
    <source>
        <dbReference type="SAM" id="SignalP"/>
    </source>
</evidence>
<feature type="region of interest" description="Disordered" evidence="1">
    <location>
        <begin position="160"/>
        <end position="182"/>
    </location>
</feature>
<gene>
    <name evidence="3" type="ordered locus">TREPR_1624</name>
</gene>
<sequence>MNRHPSIQRLTLLGGILFLTANAVSSQEFSPENLIPGLKERAVVLNIVARIVEQDQEEIWNSINSKVTIPGRPVSLKLIGENIVVYAQFTPYQQVNGRSILVAQGQIWINIPNQGVHYQTTMQTIPMEYGEQIYFFPLGKVSSGNEAQIEIQLEMQPYAESAGAPADTATEDPILKGNEIPQ</sequence>
<dbReference type="AlphaFoldDB" id="F5YNR9"/>
<feature type="signal peptide" evidence="2">
    <location>
        <begin position="1"/>
        <end position="23"/>
    </location>
</feature>
<dbReference type="KEGG" id="tpi:TREPR_1624"/>
<dbReference type="RefSeq" id="WP_015708498.1">
    <property type="nucleotide sequence ID" value="NC_015578.1"/>
</dbReference>